<dbReference type="GO" id="GO:0042802">
    <property type="term" value="F:identical protein binding"/>
    <property type="evidence" value="ECO:0007669"/>
    <property type="project" value="TreeGrafter"/>
</dbReference>
<keyword evidence="1" id="KW-1133">Transmembrane helix</keyword>
<gene>
    <name evidence="3" type="ORF">SSLFYP27_01661</name>
</gene>
<evidence type="ECO:0000256" key="1">
    <source>
        <dbReference type="SAM" id="Phobius"/>
    </source>
</evidence>
<name>A0A6N3D0I7_STASI</name>
<dbReference type="NCBIfam" id="NF046015">
    <property type="entry name" value="HisKinAgrCStaph"/>
    <property type="match status" value="1"/>
</dbReference>
<keyword evidence="3" id="KW-0808">Transferase</keyword>
<dbReference type="CDD" id="cd16935">
    <property type="entry name" value="HATPase_AgrC-ComD-like"/>
    <property type="match status" value="1"/>
</dbReference>
<dbReference type="Gene3D" id="3.30.565.10">
    <property type="entry name" value="Histidine kinase-like ATPase, C-terminal domain"/>
    <property type="match status" value="1"/>
</dbReference>
<evidence type="ECO:0000313" key="3">
    <source>
        <dbReference type="EMBL" id="VYU20519.1"/>
    </source>
</evidence>
<dbReference type="InterPro" id="IPR036890">
    <property type="entry name" value="HATPase_C_sf"/>
</dbReference>
<protein>
    <submittedName>
        <fullName evidence="3">Sensory histidine kinase DcuS</fullName>
    </submittedName>
</protein>
<dbReference type="AlphaFoldDB" id="A0A6N3D0I7"/>
<dbReference type="PANTHER" id="PTHR40448">
    <property type="entry name" value="TWO-COMPONENT SENSOR HISTIDINE KINASE"/>
    <property type="match status" value="1"/>
</dbReference>
<dbReference type="InterPro" id="IPR032834">
    <property type="entry name" value="NatK-like_C"/>
</dbReference>
<dbReference type="Pfam" id="PF14501">
    <property type="entry name" value="HATPase_c_5"/>
    <property type="match status" value="1"/>
</dbReference>
<feature type="transmembrane region" description="Helical" evidence="1">
    <location>
        <begin position="112"/>
        <end position="133"/>
    </location>
</feature>
<feature type="transmembrane region" description="Helical" evidence="1">
    <location>
        <begin position="178"/>
        <end position="202"/>
    </location>
</feature>
<dbReference type="RefSeq" id="WP_156666795.1">
    <property type="nucleotide sequence ID" value="NZ_CACRUO010000035.1"/>
</dbReference>
<feature type="transmembrane region" description="Helical" evidence="1">
    <location>
        <begin position="34"/>
        <end position="67"/>
    </location>
</feature>
<feature type="transmembrane region" description="Helical" evidence="1">
    <location>
        <begin position="7"/>
        <end position="28"/>
    </location>
</feature>
<keyword evidence="1" id="KW-0472">Membrane</keyword>
<keyword evidence="1" id="KW-0812">Transmembrane</keyword>
<keyword evidence="3" id="KW-0418">Kinase</keyword>
<reference evidence="3" key="1">
    <citation type="submission" date="2019-11" db="EMBL/GenBank/DDBJ databases">
        <authorList>
            <person name="Feng L."/>
        </authorList>
    </citation>
    <scope>NUCLEOTIDE SEQUENCE</scope>
    <source>
        <strain evidence="3">SsimulansLFYP27</strain>
    </source>
</reference>
<accession>A0A6N3D0I7</accession>
<dbReference type="PANTHER" id="PTHR40448:SF1">
    <property type="entry name" value="TWO-COMPONENT SENSOR HISTIDINE KINASE"/>
    <property type="match status" value="1"/>
</dbReference>
<proteinExistence type="predicted"/>
<organism evidence="3">
    <name type="scientific">Staphylococcus simulans</name>
    <dbReference type="NCBI Taxonomy" id="1286"/>
    <lineage>
        <taxon>Bacteria</taxon>
        <taxon>Bacillati</taxon>
        <taxon>Bacillota</taxon>
        <taxon>Bacilli</taxon>
        <taxon>Bacillales</taxon>
        <taxon>Staphylococcaceae</taxon>
        <taxon>Staphylococcus</taxon>
    </lineage>
</organism>
<feature type="transmembrane region" description="Helical" evidence="1">
    <location>
        <begin position="145"/>
        <end position="166"/>
    </location>
</feature>
<feature type="domain" description="Sensor histidine kinase NatK-like C-terminal" evidence="2">
    <location>
        <begin position="321"/>
        <end position="424"/>
    </location>
</feature>
<sequence length="433" mass="49909">MELLNGMFIATYQGILLFLIAKIILNLCYSYKEIAILIAINILGSFSYIIIGKYALFIVILLTAIYLYKKIKLYSLLTMVGSVLILYLGNLSAMSVFILLDAYDPKRIFINVLYLITFTVVSILLAYAVRFLIKKLRTSYLSSNKFYIGTVTTFLVATFIVIYVLMPSNINSSESFKLVVLVYVAFILAVVVLVLVISFTVLREMKYKRQVEEIENYYKYTLRIEKINNDMRKFRHDYVNILLSMSEYIRDDDMPGLRAYFEEHIVPLKDNMQTNSFKINGLERLQIRELKGLLTTKIIQAQENNIRVSVEVPDEIHHISLDMIDLSRVMGIILDNAIEASTEIDDPLIQIGFMKNKDAVMIIVMNKCAKDTPKVHELFKENFSTKGPNRGLGLSTLREIIDQTDNVLLDTVIENHYFIQKLEIMNTEHEDVK</sequence>
<dbReference type="SUPFAM" id="SSF55874">
    <property type="entry name" value="ATPase domain of HSP90 chaperone/DNA topoisomerase II/histidine kinase"/>
    <property type="match status" value="1"/>
</dbReference>
<dbReference type="GO" id="GO:0016301">
    <property type="term" value="F:kinase activity"/>
    <property type="evidence" value="ECO:0007669"/>
    <property type="project" value="UniProtKB-KW"/>
</dbReference>
<evidence type="ECO:0000259" key="2">
    <source>
        <dbReference type="Pfam" id="PF14501"/>
    </source>
</evidence>
<feature type="transmembrane region" description="Helical" evidence="1">
    <location>
        <begin position="74"/>
        <end position="100"/>
    </location>
</feature>
<dbReference type="EMBL" id="CACRUO010000035">
    <property type="protein sequence ID" value="VYU20519.1"/>
    <property type="molecule type" value="Genomic_DNA"/>
</dbReference>